<reference evidence="1 2" key="1">
    <citation type="submission" date="2013-12" db="EMBL/GenBank/DDBJ databases">
        <title>Improved hybrid genome assemblies of Bacteroides xylanisolvens SD CC 1b and Bacteroides xylanisolvens SD CC 2a using Illumina and 454 Sequencing.</title>
        <authorList>
            <person name="Ramaraj T."/>
            <person name="Sundararajan A."/>
            <person name="Mudge J."/>
            <person name="Schilkey F.D."/>
            <person name="Delvecchio V."/>
            <person name="Donlon M."/>
            <person name="Ziemer C."/>
        </authorList>
    </citation>
    <scope>NUCLEOTIDE SEQUENCE [LARGE SCALE GENOMIC DNA]</scope>
</reference>
<organism evidence="1 2">
    <name type="scientific">Bacteroides xylanisolvens SD CC 1b</name>
    <dbReference type="NCBI Taxonomy" id="702447"/>
    <lineage>
        <taxon>Bacteria</taxon>
        <taxon>Pseudomonadati</taxon>
        <taxon>Bacteroidota</taxon>
        <taxon>Bacteroidia</taxon>
        <taxon>Bacteroidales</taxon>
        <taxon>Bacteroidaceae</taxon>
        <taxon>Bacteroides</taxon>
    </lineage>
</organism>
<evidence type="ECO:0000313" key="2">
    <source>
        <dbReference type="Proteomes" id="UP000019380"/>
    </source>
</evidence>
<proteinExistence type="predicted"/>
<evidence type="ECO:0000313" key="1">
    <source>
        <dbReference type="EMBL" id="CDM04079.1"/>
    </source>
</evidence>
<accession>D4VNX9</accession>
<dbReference type="Proteomes" id="UP000019380">
    <property type="component" value="Unassembled WGS sequence"/>
</dbReference>
<comment type="caution">
    <text evidence="1">The sequence shown here is derived from an EMBL/GenBank/DDBJ whole genome shotgun (WGS) entry which is preliminary data.</text>
</comment>
<protein>
    <submittedName>
        <fullName evidence="1">Uncharacterized protein</fullName>
    </submittedName>
</protein>
<dbReference type="EMBL" id="CBXG010000019">
    <property type="protein sequence ID" value="CDM04079.1"/>
    <property type="molecule type" value="Genomic_DNA"/>
</dbReference>
<dbReference type="AlphaFoldDB" id="D4VNX9"/>
<gene>
    <name evidence="1" type="ORF">BN890_16530</name>
</gene>
<name>D4VNX9_9BACE</name>
<sequence>MNDNKEFIGILLQNKRIIYKVCFMYAQDKEVEAIFNAVCLRLFCVFL</sequence>